<dbReference type="Proteomes" id="UP001459204">
    <property type="component" value="Unassembled WGS sequence"/>
</dbReference>
<name>A0ABU9IV70_9GAMM</name>
<dbReference type="EMBL" id="JBBWWT010000001">
    <property type="protein sequence ID" value="MEL1262871.1"/>
    <property type="molecule type" value="Genomic_DNA"/>
</dbReference>
<evidence type="ECO:0000313" key="1">
    <source>
        <dbReference type="EMBL" id="MEL1262871.1"/>
    </source>
</evidence>
<keyword evidence="2" id="KW-1185">Reference proteome</keyword>
<reference evidence="1 2" key="1">
    <citation type="submission" date="2024-04" db="EMBL/GenBank/DDBJ databases">
        <title>Draft genome sequence of Pseudoxanthomonas putridarboris WD12.</title>
        <authorList>
            <person name="Oh J."/>
        </authorList>
    </citation>
    <scope>NUCLEOTIDE SEQUENCE [LARGE SCALE GENOMIC DNA]</scope>
    <source>
        <strain evidence="1 2">WD12</strain>
    </source>
</reference>
<evidence type="ECO:0000313" key="2">
    <source>
        <dbReference type="Proteomes" id="UP001459204"/>
    </source>
</evidence>
<dbReference type="Pfam" id="PF11171">
    <property type="entry name" value="DUF2958"/>
    <property type="match status" value="1"/>
</dbReference>
<accession>A0ABU9IV70</accession>
<comment type="caution">
    <text evidence="1">The sequence shown here is derived from an EMBL/GenBank/DDBJ whole genome shotgun (WGS) entry which is preliminary data.</text>
</comment>
<proteinExistence type="predicted"/>
<dbReference type="InterPro" id="IPR021341">
    <property type="entry name" value="DUF2958"/>
</dbReference>
<gene>
    <name evidence="1" type="ORF">AAD027_00595</name>
</gene>
<organism evidence="1 2">
    <name type="scientific">Pseudoxanthomonas putridarboris</name>
    <dbReference type="NCBI Taxonomy" id="752605"/>
    <lineage>
        <taxon>Bacteria</taxon>
        <taxon>Pseudomonadati</taxon>
        <taxon>Pseudomonadota</taxon>
        <taxon>Gammaproteobacteria</taxon>
        <taxon>Lysobacterales</taxon>
        <taxon>Lysobacteraceae</taxon>
        <taxon>Pseudoxanthomonas</taxon>
    </lineage>
</organism>
<sequence>MNLISSQLRARLLANGARTANDEDHDPYPVVRLFVVDGPASWLLTELDPDDPDLAYGLCDLGLGTPTLDYVRLSDLASVAGDQIRCDIDFAARQPLSIYLREARDAGAIQP</sequence>
<protein>
    <submittedName>
        <fullName evidence="1">DUF2958 domain-containing protein</fullName>
    </submittedName>
</protein>